<dbReference type="EMBL" id="SJPU01000001">
    <property type="protein sequence ID" value="TWU18606.1"/>
    <property type="molecule type" value="Genomic_DNA"/>
</dbReference>
<keyword evidence="2" id="KW-1185">Reference proteome</keyword>
<accession>A0A5C6C571</accession>
<evidence type="ECO:0000313" key="1">
    <source>
        <dbReference type="EMBL" id="TWU18606.1"/>
    </source>
</evidence>
<organism evidence="1 2">
    <name type="scientific">Allorhodopirellula heiligendammensis</name>
    <dbReference type="NCBI Taxonomy" id="2714739"/>
    <lineage>
        <taxon>Bacteria</taxon>
        <taxon>Pseudomonadati</taxon>
        <taxon>Planctomycetota</taxon>
        <taxon>Planctomycetia</taxon>
        <taxon>Pirellulales</taxon>
        <taxon>Pirellulaceae</taxon>
        <taxon>Allorhodopirellula</taxon>
    </lineage>
</organism>
<proteinExistence type="predicted"/>
<evidence type="ECO:0000313" key="2">
    <source>
        <dbReference type="Proteomes" id="UP000319908"/>
    </source>
</evidence>
<protein>
    <submittedName>
        <fullName evidence="1">Uncharacterized protein</fullName>
    </submittedName>
</protein>
<name>A0A5C6C571_9BACT</name>
<dbReference type="AlphaFoldDB" id="A0A5C6C571"/>
<sequence>MTQESIASVSLVPFRRPQGSHLISTHPLPSQLSSPHYLVVENLRGPSHETPFVWDADHTTGNVVGMARSYPVARTIIPTPCWPSDAGKRTVLERHFPSHSIALSCGGVVDQPRALSFDDHPSSLAGPGQDGPRDRSLFGRTYTILWMAAGDETEIAAAMVADQDSLAAYYEQERERFALAPWMYAHRVDSIIDQWFNDWYLSRLCRLAGQPMIDVERVRHMLTTT</sequence>
<comment type="caution">
    <text evidence="1">The sequence shown here is derived from an EMBL/GenBank/DDBJ whole genome shotgun (WGS) entry which is preliminary data.</text>
</comment>
<dbReference type="Proteomes" id="UP000319908">
    <property type="component" value="Unassembled WGS sequence"/>
</dbReference>
<gene>
    <name evidence="1" type="ORF">Poly21_07700</name>
</gene>
<reference evidence="1 2" key="1">
    <citation type="journal article" date="2020" name="Antonie Van Leeuwenhoek">
        <title>Rhodopirellula heiligendammensis sp. nov., Rhodopirellula pilleata sp. nov., and Rhodopirellula solitaria sp. nov. isolated from natural or artificial marine surfaces in Northern Germany and California, USA, and emended description of the genus Rhodopirellula.</title>
        <authorList>
            <person name="Kallscheuer N."/>
            <person name="Wiegand S."/>
            <person name="Jogler M."/>
            <person name="Boedeker C."/>
            <person name="Peeters S.H."/>
            <person name="Rast P."/>
            <person name="Heuer A."/>
            <person name="Jetten M.S.M."/>
            <person name="Rohde M."/>
            <person name="Jogler C."/>
        </authorList>
    </citation>
    <scope>NUCLEOTIDE SEQUENCE [LARGE SCALE GENOMIC DNA]</scope>
    <source>
        <strain evidence="1 2">Poly21</strain>
    </source>
</reference>
<dbReference type="RefSeq" id="WP_146405628.1">
    <property type="nucleotide sequence ID" value="NZ_SJPU01000001.1"/>
</dbReference>